<dbReference type="InterPro" id="IPR008977">
    <property type="entry name" value="PHM/PNGase_F_dom_sf"/>
</dbReference>
<dbReference type="InterPro" id="IPR057626">
    <property type="entry name" value="S-S_Temptin"/>
</dbReference>
<feature type="domain" description="Copper type II ascorbate-dependent monooxygenase C-terminal" evidence="4">
    <location>
        <begin position="314"/>
        <end position="438"/>
    </location>
</feature>
<dbReference type="Pfam" id="PF03712">
    <property type="entry name" value="Cu2_monoox_C"/>
    <property type="match status" value="1"/>
</dbReference>
<dbReference type="InterPro" id="IPR024548">
    <property type="entry name" value="Cu2_monoox_C"/>
</dbReference>
<evidence type="ECO:0000259" key="4">
    <source>
        <dbReference type="Pfam" id="PF03712"/>
    </source>
</evidence>
<dbReference type="Pfam" id="PF01082">
    <property type="entry name" value="Cu2_monooxygen"/>
    <property type="match status" value="1"/>
</dbReference>
<dbReference type="GO" id="GO:0004500">
    <property type="term" value="F:dopamine beta-monooxygenase activity"/>
    <property type="evidence" value="ECO:0007669"/>
    <property type="project" value="InterPro"/>
</dbReference>
<keyword evidence="1" id="KW-1015">Disulfide bond</keyword>
<keyword evidence="7" id="KW-1185">Reference proteome</keyword>
<feature type="domain" description="Temptin Cys/Cys disulfide" evidence="5">
    <location>
        <begin position="33"/>
        <end position="130"/>
    </location>
</feature>
<dbReference type="EMBL" id="BLXT01000722">
    <property type="protein sequence ID" value="GFN79662.1"/>
    <property type="molecule type" value="Genomic_DNA"/>
</dbReference>
<evidence type="ECO:0000259" key="5">
    <source>
        <dbReference type="Pfam" id="PF24784"/>
    </source>
</evidence>
<evidence type="ECO:0000313" key="6">
    <source>
        <dbReference type="EMBL" id="GFN79662.1"/>
    </source>
</evidence>
<dbReference type="PANTHER" id="PTHR10157:SF23">
    <property type="entry name" value="MOXD1 HOMOLOG 1"/>
    <property type="match status" value="1"/>
</dbReference>
<dbReference type="InterPro" id="IPR036939">
    <property type="entry name" value="Cu2_ascorb_mOase_N_sf"/>
</dbReference>
<dbReference type="Gene3D" id="2.60.120.310">
    <property type="entry name" value="Copper type II, ascorbate-dependent monooxygenase, N-terminal domain"/>
    <property type="match status" value="1"/>
</dbReference>
<proteinExistence type="predicted"/>
<protein>
    <submittedName>
        <fullName evidence="6">Dopamine beta hydroxylase-like protein</fullName>
    </submittedName>
</protein>
<evidence type="ECO:0000256" key="2">
    <source>
        <dbReference type="ARBA" id="ARBA00023180"/>
    </source>
</evidence>
<gene>
    <name evidence="6" type="ORF">PoB_000616800</name>
</gene>
<dbReference type="Proteomes" id="UP000735302">
    <property type="component" value="Unassembled WGS sequence"/>
</dbReference>
<dbReference type="InterPro" id="IPR014784">
    <property type="entry name" value="Cu2_ascorb_mOase-like_C"/>
</dbReference>
<evidence type="ECO:0000259" key="3">
    <source>
        <dbReference type="Pfam" id="PF01082"/>
    </source>
</evidence>
<keyword evidence="2" id="KW-0325">Glycoprotein</keyword>
<dbReference type="AlphaFoldDB" id="A0AAV3YB41"/>
<dbReference type="GO" id="GO:0005507">
    <property type="term" value="F:copper ion binding"/>
    <property type="evidence" value="ECO:0007669"/>
    <property type="project" value="InterPro"/>
</dbReference>
<dbReference type="InterPro" id="IPR000323">
    <property type="entry name" value="Cu2_ascorb_mOase_N"/>
</dbReference>
<evidence type="ECO:0000256" key="1">
    <source>
        <dbReference type="ARBA" id="ARBA00023157"/>
    </source>
</evidence>
<dbReference type="Pfam" id="PF24784">
    <property type="entry name" value="Temptin_C"/>
    <property type="match status" value="1"/>
</dbReference>
<feature type="domain" description="Copper type II ascorbate-dependent monooxygenase N-terminal" evidence="3">
    <location>
        <begin position="167"/>
        <end position="282"/>
    </location>
</feature>
<evidence type="ECO:0000313" key="7">
    <source>
        <dbReference type="Proteomes" id="UP000735302"/>
    </source>
</evidence>
<dbReference type="SUPFAM" id="SSF49742">
    <property type="entry name" value="PHM/PNGase F"/>
    <property type="match status" value="2"/>
</dbReference>
<dbReference type="PANTHER" id="PTHR10157">
    <property type="entry name" value="DOPAMINE BETA HYDROXYLASE RELATED"/>
    <property type="match status" value="1"/>
</dbReference>
<comment type="caution">
    <text evidence="6">The sequence shown here is derived from an EMBL/GenBank/DDBJ whole genome shotgun (WGS) entry which is preliminary data.</text>
</comment>
<sequence length="607" mass="66934">MSVSSGSLINQGPDLDMAAGIILTFALLLGSSHAYSTFRDQIPNGHNVPHPCKANTMWSGVGHLNRLGGGERNVFGLDFKANGFRWNEEICRADSDGDGWINGYELGDPDCKWSPGQTPSRSDNITHPGICDPYKSPKCVEKNSFVDCDVEKSFCPTIDKPGVLHLNMTFPETQIPSEENTYYCMTFDLPSDQDYHILANEPIVDNMEVFHHAIVFACEEANPIELSQPTPCSAEIKASCTSVVGLWAVIYPGVCFGEDAGFRFGKSGFKRVRLEVHYHNALKRPGMTDGSGIRLYYQPVTPEVQDMLTFLVGEQLIEIPPGRQRFEVNSVCKGSCSRDTVTRPAKIFAGLNLMQSLGSVITVQLFRNGQKLVNITYDNSFNPNYPKIFPHTPSLDLLPGDEIKTTCVYNSFRSNRSVFFGKDTSGELCYGLLFVYPKDAFSRPNCLTFDALDICDLTDGNPLQTPKGECNWGAFTYFDDNYQPPWTDMIQTNCQMDGQCRPECKWAVEKLMKDPCMHKVASSVINWRLADSDKGRSALARMNGCRGAIYHSDGDSKGGQASCGWEECSMYCGSGSGSGGPYDGAPKMAAGWIIVLTPVLILLNLST</sequence>
<reference evidence="6 7" key="1">
    <citation type="journal article" date="2021" name="Elife">
        <title>Chloroplast acquisition without the gene transfer in kleptoplastic sea slugs, Plakobranchus ocellatus.</title>
        <authorList>
            <person name="Maeda T."/>
            <person name="Takahashi S."/>
            <person name="Yoshida T."/>
            <person name="Shimamura S."/>
            <person name="Takaki Y."/>
            <person name="Nagai Y."/>
            <person name="Toyoda A."/>
            <person name="Suzuki Y."/>
            <person name="Arimoto A."/>
            <person name="Ishii H."/>
            <person name="Satoh N."/>
            <person name="Nishiyama T."/>
            <person name="Hasebe M."/>
            <person name="Maruyama T."/>
            <person name="Minagawa J."/>
            <person name="Obokata J."/>
            <person name="Shigenobu S."/>
        </authorList>
    </citation>
    <scope>NUCLEOTIDE SEQUENCE [LARGE SCALE GENOMIC DNA]</scope>
</reference>
<accession>A0AAV3YB41</accession>
<dbReference type="Gene3D" id="2.60.120.230">
    <property type="match status" value="1"/>
</dbReference>
<name>A0AAV3YB41_9GAST</name>
<organism evidence="6 7">
    <name type="scientific">Plakobranchus ocellatus</name>
    <dbReference type="NCBI Taxonomy" id="259542"/>
    <lineage>
        <taxon>Eukaryota</taxon>
        <taxon>Metazoa</taxon>
        <taxon>Spiralia</taxon>
        <taxon>Lophotrochozoa</taxon>
        <taxon>Mollusca</taxon>
        <taxon>Gastropoda</taxon>
        <taxon>Heterobranchia</taxon>
        <taxon>Euthyneura</taxon>
        <taxon>Panpulmonata</taxon>
        <taxon>Sacoglossa</taxon>
        <taxon>Placobranchoidea</taxon>
        <taxon>Plakobranchidae</taxon>
        <taxon>Plakobranchus</taxon>
    </lineage>
</organism>
<dbReference type="InterPro" id="IPR000945">
    <property type="entry name" value="DBH-like"/>
</dbReference>